<dbReference type="PANTHER" id="PTHR24220:SF612">
    <property type="entry name" value="FE(3+) IONS IMPORT ATP-BINDING PROTEIN FBPC"/>
    <property type="match status" value="1"/>
</dbReference>
<accession>A0A8B2NWW9</accession>
<keyword evidence="3 5" id="KW-0067">ATP-binding</keyword>
<evidence type="ECO:0000313" key="5">
    <source>
        <dbReference type="EMBL" id="RAI00197.1"/>
    </source>
</evidence>
<protein>
    <submittedName>
        <fullName evidence="5">ABC transporter ATP-binding protein</fullName>
    </submittedName>
</protein>
<dbReference type="GO" id="GO:0016887">
    <property type="term" value="F:ATP hydrolysis activity"/>
    <property type="evidence" value="ECO:0007669"/>
    <property type="project" value="InterPro"/>
</dbReference>
<dbReference type="PROSITE" id="PS00211">
    <property type="entry name" value="ABC_TRANSPORTER_1"/>
    <property type="match status" value="1"/>
</dbReference>
<evidence type="ECO:0000259" key="4">
    <source>
        <dbReference type="PROSITE" id="PS50893"/>
    </source>
</evidence>
<keyword evidence="6" id="KW-1185">Reference proteome</keyword>
<dbReference type="EMBL" id="QHHQ01000004">
    <property type="protein sequence ID" value="RAI00197.1"/>
    <property type="molecule type" value="Genomic_DNA"/>
</dbReference>
<dbReference type="SMART" id="SM00382">
    <property type="entry name" value="AAA"/>
    <property type="match status" value="1"/>
</dbReference>
<dbReference type="RefSeq" id="WP_111348856.1">
    <property type="nucleotide sequence ID" value="NZ_QHHQ01000004.1"/>
</dbReference>
<dbReference type="GO" id="GO:0005524">
    <property type="term" value="F:ATP binding"/>
    <property type="evidence" value="ECO:0007669"/>
    <property type="project" value="UniProtKB-KW"/>
</dbReference>
<dbReference type="PANTHER" id="PTHR24220">
    <property type="entry name" value="IMPORT ATP-BINDING PROTEIN"/>
    <property type="match status" value="1"/>
</dbReference>
<dbReference type="SUPFAM" id="SSF52540">
    <property type="entry name" value="P-loop containing nucleoside triphosphate hydrolases"/>
    <property type="match status" value="1"/>
</dbReference>
<dbReference type="InterPro" id="IPR003593">
    <property type="entry name" value="AAA+_ATPase"/>
</dbReference>
<dbReference type="Gene3D" id="3.40.50.300">
    <property type="entry name" value="P-loop containing nucleotide triphosphate hydrolases"/>
    <property type="match status" value="1"/>
</dbReference>
<keyword evidence="2" id="KW-0547">Nucleotide-binding</keyword>
<dbReference type="GO" id="GO:0022857">
    <property type="term" value="F:transmembrane transporter activity"/>
    <property type="evidence" value="ECO:0007669"/>
    <property type="project" value="TreeGrafter"/>
</dbReference>
<proteinExistence type="inferred from homology"/>
<reference evidence="5 6" key="1">
    <citation type="submission" date="2018-05" db="EMBL/GenBank/DDBJ databases">
        <title>Acuticoccus sediminis sp. nov., isolated from deep-sea sediment of Indian Ocean.</title>
        <authorList>
            <person name="Liu X."/>
            <person name="Lai Q."/>
            <person name="Du Y."/>
            <person name="Sun F."/>
            <person name="Zhang X."/>
            <person name="Wang S."/>
            <person name="Shao Z."/>
        </authorList>
    </citation>
    <scope>NUCLEOTIDE SEQUENCE [LARGE SCALE GENOMIC DNA]</scope>
    <source>
        <strain evidence="5 6">PTG4-2</strain>
    </source>
</reference>
<dbReference type="InterPro" id="IPR003439">
    <property type="entry name" value="ABC_transporter-like_ATP-bd"/>
</dbReference>
<dbReference type="PROSITE" id="PS50893">
    <property type="entry name" value="ABC_TRANSPORTER_2"/>
    <property type="match status" value="1"/>
</dbReference>
<comment type="caution">
    <text evidence="5">The sequence shown here is derived from an EMBL/GenBank/DDBJ whole genome shotgun (WGS) entry which is preliminary data.</text>
</comment>
<dbReference type="GO" id="GO:0005886">
    <property type="term" value="C:plasma membrane"/>
    <property type="evidence" value="ECO:0007669"/>
    <property type="project" value="TreeGrafter"/>
</dbReference>
<organism evidence="5 6">
    <name type="scientific">Acuticoccus sediminis</name>
    <dbReference type="NCBI Taxonomy" id="2184697"/>
    <lineage>
        <taxon>Bacteria</taxon>
        <taxon>Pseudomonadati</taxon>
        <taxon>Pseudomonadota</taxon>
        <taxon>Alphaproteobacteria</taxon>
        <taxon>Hyphomicrobiales</taxon>
        <taxon>Amorphaceae</taxon>
        <taxon>Acuticoccus</taxon>
    </lineage>
</organism>
<evidence type="ECO:0000256" key="2">
    <source>
        <dbReference type="ARBA" id="ARBA00022741"/>
    </source>
</evidence>
<dbReference type="InterPro" id="IPR017871">
    <property type="entry name" value="ABC_transporter-like_CS"/>
</dbReference>
<evidence type="ECO:0000313" key="6">
    <source>
        <dbReference type="Proteomes" id="UP000249590"/>
    </source>
</evidence>
<dbReference type="Pfam" id="PF00005">
    <property type="entry name" value="ABC_tran"/>
    <property type="match status" value="1"/>
</dbReference>
<dbReference type="InterPro" id="IPR015854">
    <property type="entry name" value="ABC_transpr_LolD-like"/>
</dbReference>
<dbReference type="Proteomes" id="UP000249590">
    <property type="component" value="Unassembled WGS sequence"/>
</dbReference>
<evidence type="ECO:0000256" key="3">
    <source>
        <dbReference type="ARBA" id="ARBA00022840"/>
    </source>
</evidence>
<feature type="domain" description="ABC transporter" evidence="4">
    <location>
        <begin position="24"/>
        <end position="250"/>
    </location>
</feature>
<comment type="similarity">
    <text evidence="1">Belongs to the ABC transporter superfamily.</text>
</comment>
<name>A0A8B2NWW9_9HYPH</name>
<evidence type="ECO:0000256" key="1">
    <source>
        <dbReference type="ARBA" id="ARBA00005417"/>
    </source>
</evidence>
<gene>
    <name evidence="5" type="ORF">DLJ53_21035</name>
</gene>
<dbReference type="InterPro" id="IPR027417">
    <property type="entry name" value="P-loop_NTPase"/>
</dbReference>
<dbReference type="OrthoDB" id="9802264at2"/>
<sequence>MPEALRPIAPEPGASVVPLAAPLVEARDVTFAVRGRRLVDGVRLAVRPGRSTVVLGANGAGKSLLLRLLHGLIAPTGGAVLWRGSPLDRAARRHQAMVFQRPVMLRRSARANVAFALGVRGIASRDRAARVDEALERARLTALAAQPARLLSGGEQQRLALARALVTEPELLFLDEPTASLDPASTHAIEGLIDDARAAGVTIVMVTHDRGQAERLADDVVFLHRGRVAEHGPASRVLDAPQSEPFRAWLDGRLYLDPA</sequence>
<dbReference type="AlphaFoldDB" id="A0A8B2NWW9"/>